<evidence type="ECO:0000313" key="1">
    <source>
        <dbReference type="EMBL" id="MDR9893606.1"/>
    </source>
</evidence>
<keyword evidence="1" id="KW-0489">Methyltransferase</keyword>
<dbReference type="GO" id="GO:0008168">
    <property type="term" value="F:methyltransferase activity"/>
    <property type="evidence" value="ECO:0007669"/>
    <property type="project" value="UniProtKB-KW"/>
</dbReference>
<dbReference type="RefSeq" id="WP_208339796.1">
    <property type="nucleotide sequence ID" value="NZ_CAWQFN010000570.1"/>
</dbReference>
<keyword evidence="2" id="KW-1185">Reference proteome</keyword>
<dbReference type="Proteomes" id="UP000667802">
    <property type="component" value="Unassembled WGS sequence"/>
</dbReference>
<sequence length="229" mass="26108">MGLRLEQIFPWGRSLEEYIQMFNLTVNDLQSKIIDCASGPASFNAEMTKLGYNVISCDPIYQFSADEIASRIEETCPVMLQGVEANRHKFVWKIYQSPQHLVETRMAAMQQFVTDFSLGLQQGRYKQEALPTLSFNSGRFDLALCSNLLFTYSDQLSLEFHLAAITEMCRVANEVRIFPLLVNMTGETSPFLEPVIQELDARGYGVKIKNVPYEFQQGGNQLLQVIKRK</sequence>
<protein>
    <submittedName>
        <fullName evidence="1">SAM-dependent methyltransferase</fullName>
    </submittedName>
</protein>
<keyword evidence="1" id="KW-0808">Transferase</keyword>
<evidence type="ECO:0000313" key="2">
    <source>
        <dbReference type="Proteomes" id="UP000667802"/>
    </source>
</evidence>
<dbReference type="SUPFAM" id="SSF53335">
    <property type="entry name" value="S-adenosyl-L-methionine-dependent methyltransferases"/>
    <property type="match status" value="1"/>
</dbReference>
<proteinExistence type="predicted"/>
<dbReference type="AlphaFoldDB" id="A0AAP5I2K1"/>
<organism evidence="1 2">
    <name type="scientific">Aetokthonos hydrillicola Thurmond2011</name>
    <dbReference type="NCBI Taxonomy" id="2712845"/>
    <lineage>
        <taxon>Bacteria</taxon>
        <taxon>Bacillati</taxon>
        <taxon>Cyanobacteriota</taxon>
        <taxon>Cyanophyceae</taxon>
        <taxon>Nostocales</taxon>
        <taxon>Hapalosiphonaceae</taxon>
        <taxon>Aetokthonos</taxon>
    </lineage>
</organism>
<dbReference type="EMBL" id="JAALHA020000001">
    <property type="protein sequence ID" value="MDR9893606.1"/>
    <property type="molecule type" value="Genomic_DNA"/>
</dbReference>
<comment type="caution">
    <text evidence="1">The sequence shown here is derived from an EMBL/GenBank/DDBJ whole genome shotgun (WGS) entry which is preliminary data.</text>
</comment>
<dbReference type="GO" id="GO:0032259">
    <property type="term" value="P:methylation"/>
    <property type="evidence" value="ECO:0007669"/>
    <property type="project" value="UniProtKB-KW"/>
</dbReference>
<name>A0AAP5I2K1_9CYAN</name>
<accession>A0AAP5I2K1</accession>
<reference evidence="2" key="1">
    <citation type="journal article" date="2021" name="Science">
        <title>Hunting the eagle killer: A cyanobacterial neurotoxin causes vacuolar myelinopathy.</title>
        <authorList>
            <person name="Breinlinger S."/>
            <person name="Phillips T.J."/>
            <person name="Haram B.N."/>
            <person name="Mares J."/>
            <person name="Martinez Yerena J.A."/>
            <person name="Hrouzek P."/>
            <person name="Sobotka R."/>
            <person name="Henderson W.M."/>
            <person name="Schmieder P."/>
            <person name="Williams S.M."/>
            <person name="Lauderdale J.D."/>
            <person name="Wilde H.D."/>
            <person name="Gerrin W."/>
            <person name="Kust A."/>
            <person name="Washington J.W."/>
            <person name="Wagner C."/>
            <person name="Geier B."/>
            <person name="Liebeke M."/>
            <person name="Enke H."/>
            <person name="Niedermeyer T.H.J."/>
            <person name="Wilde S.B."/>
        </authorList>
    </citation>
    <scope>NUCLEOTIDE SEQUENCE [LARGE SCALE GENOMIC DNA]</scope>
    <source>
        <strain evidence="2">Thurmond2011</strain>
    </source>
</reference>
<dbReference type="InterPro" id="IPR029063">
    <property type="entry name" value="SAM-dependent_MTases_sf"/>
</dbReference>
<gene>
    <name evidence="1" type="ORF">G7B40_003275</name>
</gene>